<evidence type="ECO:0000259" key="7">
    <source>
        <dbReference type="PROSITE" id="PS51723"/>
    </source>
</evidence>
<dbReference type="Gene3D" id="2.60.40.10">
    <property type="entry name" value="Immunoglobulins"/>
    <property type="match status" value="2"/>
</dbReference>
<dbReference type="InterPro" id="IPR008979">
    <property type="entry name" value="Galactose-bd-like_sf"/>
</dbReference>
<evidence type="ECO:0000313" key="9">
    <source>
        <dbReference type="Proteomes" id="UP001477672"/>
    </source>
</evidence>
<evidence type="ECO:0000313" key="8">
    <source>
        <dbReference type="EMBL" id="MEQ2519209.1"/>
    </source>
</evidence>
<dbReference type="SUPFAM" id="SSF49785">
    <property type="entry name" value="Galactose-binding domain-like"/>
    <property type="match status" value="1"/>
</dbReference>
<protein>
    <submittedName>
        <fullName evidence="8">M60 family metallopeptidase</fullName>
    </submittedName>
</protein>
<sequence>MKRATAYLLSFCLVFSLAAQTPRAWADEIPALPSESVTEPQPESAAGESEEELSSQDPQPETPIEETEPEGAFTEPDSSVEAEEALPEEAEPEEEPGEEDPELLTLAEEAEEEPGAPVGALEITIIAALPLEKDTSFQATLDGPSARSETILLPAASSDTLPMGKLSLSGLENGTYTLTLRGAGFATYTQSFEVNGLVYEMQLYTDQISGFQSGKAPGVLLIGDVNASGTVDGTDLSSLIDVLESDGYDGSCDLNGDGTVDLLDLQLLAGSYNTGVGRQAFLSTRLPAALAQTAAGQQTQIQGDVNEVLNSTGSVLLENTAGAITPDTPAVLDFDFAGEDKAPVVMEGMSIQSPLGTDNTVTQATIHVVYEDADGVEREMDIPVSIVSTLARLGGVQQQADGTLVVDFGGQIAVKKVSLRITATSGSSNLAEISKVEFLNDMESRIPAPQMDIPANVRVENGHREFTVTWDNAVNVTGYEVLVQHGGVQETYKTATNQLTITRFAGDKLVNQTEYTVQVQSLNGEWRSGYGDAVIARPEATKKPAAPDYLNLTGKFQRIEASWKAMDDTDTYNLYYREADTGEYICVRGIETNSYTIGGLKNNTRYQVYVTGVNDLGEGDASLVAAASTVNVTPPTLPAYQLINTAGDAGQTTAHITSVTHKVGFMKDSPLDEGDASSALGVVDNDYTSFYQLNDWDDGAVYPDNGGLRFTFDQTYHIGAIALAQPEDAGMYGHVRLYATDENGKEQQISGVTIGQRSSENGRKYYYIKIPGGVTTQSLRLCVGHLYGGSYVTVAEVRFYAYDSIEDDILALYADDLHITLKPEVNADTIAALRTRLDTPDPVSGEKHPEYTNLLKELENAEGLLDSQLRQTISIDPTITAAADKHLGFTGLNAWQPLGVTAHAGEQIVIYVGHNTLKTGAKTNLQLIATQYNAEVSNYQSKPISLNVGRNEITIPQIQTLDTEQGGALYIQYVGSNAADQYSVRVSGGTPIAVLDLHGVTDAQQRLALTRTYVEQLEQQVAALKQSHDELHQGSGIAAVDFAYNEQDCILGATDIVLDQMMYSVSAQQLLAGLSGSLDEKARQLCNSLDAMDQMMTVFYQHKGLTDAADAGEKNRLPAQHLNIRYHRMFAGAFMYAAGNHIGIGWGSVPGLAQGSPMVLDENGRYTGGQWFGWGIAHEIGHNINQGSYAVAEVTNNYFSQISQSYEGVRFGYDAVYEKVTSNTTGPSSDVFTQLAMYWQLHLAYDTGYEYQVYDSYAEIAANRFFARVDSYSRNPSQAPGEVALTLNGSADQNFMRLAGAAAQKDLTDFFTRWGLIPDETTAAYLAQFPAEERAVYYVNDSARDYALTHPDAAGAVTGLNVVGDDTAAAVDASVPNQVHLQLTSTADPDVILGYEIARVTYANGQPQRQVVGFTTGTSFTDTVTTMNNRTVTYEVAVIDRYLNRSAVKTLEPVKIAHEGDYDKTMWSASTNMTSADDGVTAPGTEEDPCAPQAESAISRILDNDAATTYTGSASGEATITLDFHQTLAVTGLRYTVTDGTPIQEYQVDVSNNGVWTTVASGTFAPEKGVAKLFFTNGEDPWVCTYDAQQLRLTVKSPKGEVSVSELDVFGPTGDNIELSATEDGVPAIGRLTADYVYDKETGAAIPAGSILFMGTYKGNPAYNVVMVYDEAGNVVGNIDAEGNILSEQIILAPVPEEGELGETSDGRWIYWLTPDQLPQQLPTQVRAELYRVDNALTNEGQRLVSDTLPVRLPEQLPDITIEQ</sequence>
<reference evidence="8 9" key="1">
    <citation type="submission" date="2024-03" db="EMBL/GenBank/DDBJ databases">
        <title>Human intestinal bacterial collection.</title>
        <authorList>
            <person name="Pauvert C."/>
            <person name="Hitch T.C.A."/>
            <person name="Clavel T."/>
        </authorList>
    </citation>
    <scope>NUCLEOTIDE SEQUENCE [LARGE SCALE GENOMIC DNA]</scope>
    <source>
        <strain evidence="8 9">CLA-JM-H11</strain>
    </source>
</reference>
<dbReference type="Pfam" id="PF00404">
    <property type="entry name" value="Dockerin_1"/>
    <property type="match status" value="1"/>
</dbReference>
<feature type="domain" description="Fibronectin type-III" evidence="6">
    <location>
        <begin position="543"/>
        <end position="636"/>
    </location>
</feature>
<dbReference type="InterPro" id="IPR042279">
    <property type="entry name" value="Pep_M60_3"/>
</dbReference>
<dbReference type="Gene3D" id="3.40.390.80">
    <property type="entry name" value="Peptidase M60, enhancin-like domain 2"/>
    <property type="match status" value="1"/>
</dbReference>
<dbReference type="SMART" id="SM01276">
    <property type="entry name" value="M60-like"/>
    <property type="match status" value="1"/>
</dbReference>
<evidence type="ECO:0000256" key="4">
    <source>
        <dbReference type="SAM" id="SignalP"/>
    </source>
</evidence>
<dbReference type="InterPro" id="IPR036116">
    <property type="entry name" value="FN3_sf"/>
</dbReference>
<dbReference type="PROSITE" id="PS00018">
    <property type="entry name" value="EF_HAND_1"/>
    <property type="match status" value="2"/>
</dbReference>
<dbReference type="SUPFAM" id="SSF49265">
    <property type="entry name" value="Fibronectin type III"/>
    <property type="match status" value="1"/>
</dbReference>
<dbReference type="InterPro" id="IPR013783">
    <property type="entry name" value="Ig-like_fold"/>
</dbReference>
<organism evidence="8 9">
    <name type="scientific">Ruthenibacterium intestinale</name>
    <dbReference type="NCBI Taxonomy" id="3133163"/>
    <lineage>
        <taxon>Bacteria</taxon>
        <taxon>Bacillati</taxon>
        <taxon>Bacillota</taxon>
        <taxon>Clostridia</taxon>
        <taxon>Eubacteriales</taxon>
        <taxon>Oscillospiraceae</taxon>
        <taxon>Ruthenibacterium</taxon>
    </lineage>
</organism>
<keyword evidence="2" id="KW-0175">Coiled coil</keyword>
<evidence type="ECO:0000256" key="2">
    <source>
        <dbReference type="SAM" id="Coils"/>
    </source>
</evidence>
<dbReference type="Gene3D" id="2.60.40.4130">
    <property type="match status" value="1"/>
</dbReference>
<gene>
    <name evidence="8" type="ORF">WMO24_01970</name>
</gene>
<dbReference type="EMBL" id="JBBMFA010000043">
    <property type="protein sequence ID" value="MEQ2519209.1"/>
    <property type="molecule type" value="Genomic_DNA"/>
</dbReference>
<feature type="signal peptide" evidence="4">
    <location>
        <begin position="1"/>
        <end position="26"/>
    </location>
</feature>
<keyword evidence="4" id="KW-0732">Signal</keyword>
<dbReference type="Gene3D" id="2.60.120.260">
    <property type="entry name" value="Galactose-binding domain-like"/>
    <property type="match status" value="2"/>
</dbReference>
<dbReference type="InterPro" id="IPR002105">
    <property type="entry name" value="Dockerin_1_rpt"/>
</dbReference>
<feature type="chain" id="PRO_5046946874" evidence="4">
    <location>
        <begin position="27"/>
        <end position="1764"/>
    </location>
</feature>
<dbReference type="PROSITE" id="PS51723">
    <property type="entry name" value="PEPTIDASE_M60"/>
    <property type="match status" value="1"/>
</dbReference>
<dbReference type="Gene3D" id="2.60.120.1250">
    <property type="entry name" value="Peptidase M60, enhancin-like domain 1"/>
    <property type="match status" value="1"/>
</dbReference>
<feature type="domain" description="Peptidase M60" evidence="7">
    <location>
        <begin position="893"/>
        <end position="1246"/>
    </location>
</feature>
<dbReference type="PROSITE" id="PS50853">
    <property type="entry name" value="FN3"/>
    <property type="match status" value="2"/>
</dbReference>
<proteinExistence type="predicted"/>
<dbReference type="Pfam" id="PF00041">
    <property type="entry name" value="fn3"/>
    <property type="match status" value="2"/>
</dbReference>
<dbReference type="InterPro" id="IPR031161">
    <property type="entry name" value="Peptidase_M60_dom"/>
</dbReference>
<evidence type="ECO:0000256" key="3">
    <source>
        <dbReference type="SAM" id="MobiDB-lite"/>
    </source>
</evidence>
<dbReference type="SMART" id="SM00060">
    <property type="entry name" value="FN3"/>
    <property type="match status" value="2"/>
</dbReference>
<dbReference type="Gene3D" id="1.10.390.30">
    <property type="entry name" value="Peptidase M60, enhancin-like domain 3"/>
    <property type="match status" value="1"/>
</dbReference>
<dbReference type="PROSITE" id="PS50022">
    <property type="entry name" value="FA58C_3"/>
    <property type="match status" value="1"/>
</dbReference>
<dbReference type="InterPro" id="IPR000421">
    <property type="entry name" value="FA58C"/>
</dbReference>
<feature type="coiled-coil region" evidence="2">
    <location>
        <begin position="1000"/>
        <end position="1034"/>
    </location>
</feature>
<dbReference type="CDD" id="cd00063">
    <property type="entry name" value="FN3"/>
    <property type="match status" value="2"/>
</dbReference>
<keyword evidence="1" id="KW-0378">Hydrolase</keyword>
<dbReference type="SUPFAM" id="SSF63446">
    <property type="entry name" value="Type I dockerin domain"/>
    <property type="match status" value="1"/>
</dbReference>
<dbReference type="InterPro" id="IPR003961">
    <property type="entry name" value="FN3_dom"/>
</dbReference>
<dbReference type="Proteomes" id="UP001477672">
    <property type="component" value="Unassembled WGS sequence"/>
</dbReference>
<feature type="domain" description="F5/8 type C" evidence="5">
    <location>
        <begin position="1461"/>
        <end position="1612"/>
    </location>
</feature>
<dbReference type="InterPro" id="IPR018247">
    <property type="entry name" value="EF_Hand_1_Ca_BS"/>
</dbReference>
<keyword evidence="9" id="KW-1185">Reference proteome</keyword>
<keyword evidence="1" id="KW-0326">Glycosidase</keyword>
<dbReference type="RefSeq" id="WP_349214525.1">
    <property type="nucleotide sequence ID" value="NZ_JBBMFA010000043.1"/>
</dbReference>
<dbReference type="Pfam" id="PF13402">
    <property type="entry name" value="Peptidase_M60"/>
    <property type="match status" value="1"/>
</dbReference>
<evidence type="ECO:0000259" key="5">
    <source>
        <dbReference type="PROSITE" id="PS50022"/>
    </source>
</evidence>
<evidence type="ECO:0000259" key="6">
    <source>
        <dbReference type="PROSITE" id="PS50853"/>
    </source>
</evidence>
<comment type="caution">
    <text evidence="8">The sequence shown here is derived from an EMBL/GenBank/DDBJ whole genome shotgun (WGS) entry which is preliminary data.</text>
</comment>
<evidence type="ECO:0000256" key="1">
    <source>
        <dbReference type="ARBA" id="ARBA00023295"/>
    </source>
</evidence>
<dbReference type="InterPro" id="IPR036439">
    <property type="entry name" value="Dockerin_dom_sf"/>
</dbReference>
<feature type="domain" description="Fibronectin type-III" evidence="6">
    <location>
        <begin position="453"/>
        <end position="541"/>
    </location>
</feature>
<feature type="compositionally biased region" description="Acidic residues" evidence="3">
    <location>
        <begin position="78"/>
        <end position="101"/>
    </location>
</feature>
<name>A0ABV1GBQ7_9FIRM</name>
<accession>A0ABV1GBQ7</accession>
<feature type="region of interest" description="Disordered" evidence="3">
    <location>
        <begin position="30"/>
        <end position="101"/>
    </location>
</feature>